<keyword evidence="6" id="KW-1015">Disulfide bond</keyword>
<feature type="chain" id="PRO_5015054652" evidence="10">
    <location>
        <begin position="23"/>
        <end position="248"/>
    </location>
</feature>
<feature type="signal peptide" evidence="10">
    <location>
        <begin position="1"/>
        <end position="22"/>
    </location>
</feature>
<evidence type="ECO:0000256" key="2">
    <source>
        <dbReference type="ARBA" id="ARBA00008543"/>
    </source>
</evidence>
<evidence type="ECO:0000313" key="11">
    <source>
        <dbReference type="EMBL" id="SBP19558.1"/>
    </source>
</evidence>
<dbReference type="Pfam" id="PF01160">
    <property type="entry name" value="Opiods_neuropep"/>
    <property type="match status" value="1"/>
</dbReference>
<evidence type="ECO:0000256" key="10">
    <source>
        <dbReference type="SAM" id="SignalP"/>
    </source>
</evidence>
<keyword evidence="7" id="KW-0257">Endorphin</keyword>
<dbReference type="GO" id="GO:0007600">
    <property type="term" value="P:sensory perception"/>
    <property type="evidence" value="ECO:0007669"/>
    <property type="project" value="TreeGrafter"/>
</dbReference>
<evidence type="ECO:0000256" key="7">
    <source>
        <dbReference type="ARBA" id="ARBA00023205"/>
    </source>
</evidence>
<evidence type="ECO:0000256" key="1">
    <source>
        <dbReference type="ARBA" id="ARBA00004613"/>
    </source>
</evidence>
<name>A0A1A7XNI4_9TELE</name>
<feature type="region of interest" description="Disordered" evidence="9">
    <location>
        <begin position="83"/>
        <end position="104"/>
    </location>
</feature>
<keyword evidence="10" id="KW-0732">Signal</keyword>
<evidence type="ECO:0000256" key="3">
    <source>
        <dbReference type="ARBA" id="ARBA00022525"/>
    </source>
</evidence>
<evidence type="ECO:0000256" key="4">
    <source>
        <dbReference type="ARBA" id="ARBA00022685"/>
    </source>
</evidence>
<dbReference type="GO" id="GO:0043679">
    <property type="term" value="C:axon terminus"/>
    <property type="evidence" value="ECO:0007669"/>
    <property type="project" value="TreeGrafter"/>
</dbReference>
<reference evidence="11" key="2">
    <citation type="submission" date="2016-06" db="EMBL/GenBank/DDBJ databases">
        <title>The genome of a short-lived fish provides insights into sex chromosome evolution and the genetic control of aging.</title>
        <authorList>
            <person name="Reichwald K."/>
            <person name="Felder M."/>
            <person name="Petzold A."/>
            <person name="Koch P."/>
            <person name="Groth M."/>
            <person name="Platzer M."/>
        </authorList>
    </citation>
    <scope>NUCLEOTIDE SEQUENCE</scope>
    <source>
        <tissue evidence="11">Brain</tissue>
    </source>
</reference>
<dbReference type="GO" id="GO:0005886">
    <property type="term" value="C:plasma membrane"/>
    <property type="evidence" value="ECO:0007669"/>
    <property type="project" value="TreeGrafter"/>
</dbReference>
<dbReference type="GO" id="GO:0030425">
    <property type="term" value="C:dendrite"/>
    <property type="evidence" value="ECO:0007669"/>
    <property type="project" value="TreeGrafter"/>
</dbReference>
<evidence type="ECO:0000256" key="8">
    <source>
        <dbReference type="ARBA" id="ARBA00023320"/>
    </source>
</evidence>
<sequence>MAVFPRSRCWWVLVLVLGSCASLEFRDDSRAERTLCVSCLQGKQTGFSTLTCSLKCRRGLDSHRPHMCQNLLIEEDNSLSLDADPHQQQEKEAVGTLMPSDDDATSSEHQLVKKYGGFMKRYGGFISRRSSPQEALKDMKNLDEEENIRFNILKLLSAATRDSKIGETNGEEIVKRSEDPIHHSEEEMAPGNLLEGVLSRGLKKRYGGFMRRVGRPEWLMESSKTGGELKRACENGSGLQKRYGGFMD</sequence>
<accession>A0A1A7XNI4</accession>
<gene>
    <name evidence="11" type="primary">PENKA</name>
</gene>
<dbReference type="GO" id="GO:0007218">
    <property type="term" value="P:neuropeptide signaling pathway"/>
    <property type="evidence" value="ECO:0007669"/>
    <property type="project" value="UniProtKB-KW"/>
</dbReference>
<dbReference type="GO" id="GO:0005576">
    <property type="term" value="C:extracellular region"/>
    <property type="evidence" value="ECO:0007669"/>
    <property type="project" value="UniProtKB-SubCell"/>
</dbReference>
<dbReference type="GO" id="GO:0043025">
    <property type="term" value="C:neuronal cell body"/>
    <property type="evidence" value="ECO:0007669"/>
    <property type="project" value="TreeGrafter"/>
</dbReference>
<organism evidence="11">
    <name type="scientific">Iconisemion striatum</name>
    <dbReference type="NCBI Taxonomy" id="60296"/>
    <lineage>
        <taxon>Eukaryota</taxon>
        <taxon>Metazoa</taxon>
        <taxon>Chordata</taxon>
        <taxon>Craniata</taxon>
        <taxon>Vertebrata</taxon>
        <taxon>Euteleostomi</taxon>
        <taxon>Actinopterygii</taxon>
        <taxon>Neopterygii</taxon>
        <taxon>Teleostei</taxon>
        <taxon>Neoteleostei</taxon>
        <taxon>Acanthomorphata</taxon>
        <taxon>Ovalentaria</taxon>
        <taxon>Atherinomorphae</taxon>
        <taxon>Cyprinodontiformes</taxon>
        <taxon>Nothobranchiidae</taxon>
        <taxon>Iconisemion</taxon>
    </lineage>
</organism>
<evidence type="ECO:0000256" key="5">
    <source>
        <dbReference type="ARBA" id="ARBA00022901"/>
    </source>
</evidence>
<dbReference type="GO" id="GO:0031628">
    <property type="term" value="F:opioid receptor binding"/>
    <property type="evidence" value="ECO:0007669"/>
    <property type="project" value="TreeGrafter"/>
</dbReference>
<proteinExistence type="inferred from homology"/>
<dbReference type="GO" id="GO:0007268">
    <property type="term" value="P:chemical synaptic transmission"/>
    <property type="evidence" value="ECO:0007669"/>
    <property type="project" value="TreeGrafter"/>
</dbReference>
<comment type="subcellular location">
    <subcellularLocation>
        <location evidence="1">Secreted</location>
    </subcellularLocation>
</comment>
<dbReference type="AlphaFoldDB" id="A0A1A7XNI4"/>
<protein>
    <submittedName>
        <fullName evidence="11">Proenkephalin a</fullName>
    </submittedName>
</protein>
<dbReference type="GO" id="GO:0001515">
    <property type="term" value="F:opioid peptide activity"/>
    <property type="evidence" value="ECO:0007669"/>
    <property type="project" value="UniProtKB-KW"/>
</dbReference>
<dbReference type="PROSITE" id="PS51257">
    <property type="entry name" value="PROKAR_LIPOPROTEIN"/>
    <property type="match status" value="1"/>
</dbReference>
<keyword evidence="8" id="KW-0527">Neuropeptide</keyword>
<keyword evidence="3" id="KW-0964">Secreted</keyword>
<comment type="similarity">
    <text evidence="2">Belongs to the opioid neuropeptide precursor family.</text>
</comment>
<feature type="compositionally biased region" description="Basic and acidic residues" evidence="9">
    <location>
        <begin position="83"/>
        <end position="93"/>
    </location>
</feature>
<reference evidence="11" key="1">
    <citation type="submission" date="2016-05" db="EMBL/GenBank/DDBJ databases">
        <authorList>
            <person name="Lavstsen T."/>
            <person name="Jespersen J.S."/>
        </authorList>
    </citation>
    <scope>NUCLEOTIDE SEQUENCE</scope>
    <source>
        <tissue evidence="11">Brain</tissue>
    </source>
</reference>
<evidence type="ECO:0000256" key="9">
    <source>
        <dbReference type="SAM" id="MobiDB-lite"/>
    </source>
</evidence>
<evidence type="ECO:0000256" key="6">
    <source>
        <dbReference type="ARBA" id="ARBA00023157"/>
    </source>
</evidence>
<dbReference type="EMBL" id="HADX01000027">
    <property type="protein sequence ID" value="SBP22259.1"/>
    <property type="molecule type" value="Transcribed_RNA"/>
</dbReference>
<dbReference type="PANTHER" id="PTHR11438">
    <property type="entry name" value="PROENKEPHALIN"/>
    <property type="match status" value="1"/>
</dbReference>
<dbReference type="PANTHER" id="PTHR11438:SF3">
    <property type="entry name" value="PROENKEPHALIN-A"/>
    <property type="match status" value="1"/>
</dbReference>
<dbReference type="EMBL" id="HADW01018158">
    <property type="protein sequence ID" value="SBP19558.1"/>
    <property type="molecule type" value="Transcribed_RNA"/>
</dbReference>
<dbReference type="InterPro" id="IPR006024">
    <property type="entry name" value="Opioid_neupept"/>
</dbReference>
<keyword evidence="5" id="KW-0555">Opioid peptide</keyword>
<keyword evidence="4" id="KW-0165">Cleavage on pair of basic residues</keyword>